<feature type="domain" description="SPW repeat-containing integral membrane" evidence="2">
    <location>
        <begin position="35"/>
        <end position="131"/>
    </location>
</feature>
<feature type="transmembrane region" description="Helical" evidence="1">
    <location>
        <begin position="88"/>
        <end position="108"/>
    </location>
</feature>
<dbReference type="InterPro" id="IPR005530">
    <property type="entry name" value="SPW"/>
</dbReference>
<keyword evidence="1" id="KW-1133">Transmembrane helix</keyword>
<sequence>MTAQTSSSIAQHPDIVALQAQSERAVASPTAQAVEALSLLTGLFIAASPWIVGFSGLTALAVTNLITGLAFVLLARGMGGDAYDRTHGMSWAMAGIGLWTVVAPWVIVGDVSTTRTLTTNIIAGGVAALLAFATAAMAGRGRRRT</sequence>
<protein>
    <recommendedName>
        <fullName evidence="2">SPW repeat-containing integral membrane domain-containing protein</fullName>
    </recommendedName>
</protein>
<dbReference type="OrthoDB" id="3638638at2"/>
<comment type="caution">
    <text evidence="3">The sequence shown here is derived from an EMBL/GenBank/DDBJ whole genome shotgun (WGS) entry which is preliminary data.</text>
</comment>
<accession>A0A3R7EY27</accession>
<dbReference type="Proteomes" id="UP000028058">
    <property type="component" value="Unassembled WGS sequence"/>
</dbReference>
<dbReference type="AlphaFoldDB" id="A0A3R7EY27"/>
<dbReference type="EMBL" id="JNAD02000001">
    <property type="protein sequence ID" value="RKM98734.1"/>
    <property type="molecule type" value="Genomic_DNA"/>
</dbReference>
<evidence type="ECO:0000313" key="4">
    <source>
        <dbReference type="Proteomes" id="UP000028058"/>
    </source>
</evidence>
<reference evidence="3 4" key="1">
    <citation type="journal article" date="2014" name="Genome Announc.">
        <title>Draft Genome Sequence of Streptomyces fradiae ATCC 19609, a Strain Highly Sensitive to Antibiotics.</title>
        <authorList>
            <person name="Bekker O.B."/>
            <person name="Klimina K.M."/>
            <person name="Vatlin A.A."/>
            <person name="Zakharevich N.V."/>
            <person name="Kasianov A.S."/>
            <person name="Danilenko V.N."/>
        </authorList>
    </citation>
    <scope>NUCLEOTIDE SEQUENCE [LARGE SCALE GENOMIC DNA]</scope>
    <source>
        <strain evidence="3 4">ATCC 19609</strain>
    </source>
</reference>
<dbReference type="RefSeq" id="WP_043459962.1">
    <property type="nucleotide sequence ID" value="NZ_CP134822.1"/>
</dbReference>
<feature type="transmembrane region" description="Helical" evidence="1">
    <location>
        <begin position="120"/>
        <end position="139"/>
    </location>
</feature>
<proteinExistence type="predicted"/>
<organism evidence="3 4">
    <name type="scientific">Streptomyces xinghaiensis</name>
    <dbReference type="NCBI Taxonomy" id="1038928"/>
    <lineage>
        <taxon>Bacteria</taxon>
        <taxon>Bacillati</taxon>
        <taxon>Actinomycetota</taxon>
        <taxon>Actinomycetes</taxon>
        <taxon>Kitasatosporales</taxon>
        <taxon>Streptomycetaceae</taxon>
        <taxon>Streptomyces</taxon>
    </lineage>
</organism>
<feature type="transmembrane region" description="Helical" evidence="1">
    <location>
        <begin position="50"/>
        <end position="76"/>
    </location>
</feature>
<evidence type="ECO:0000256" key="1">
    <source>
        <dbReference type="SAM" id="Phobius"/>
    </source>
</evidence>
<keyword evidence="1" id="KW-0812">Transmembrane</keyword>
<gene>
    <name evidence="3" type="ORF">SFRA_000170</name>
</gene>
<name>A0A3R7EY27_9ACTN</name>
<evidence type="ECO:0000259" key="2">
    <source>
        <dbReference type="Pfam" id="PF03779"/>
    </source>
</evidence>
<keyword evidence="1" id="KW-0472">Membrane</keyword>
<evidence type="ECO:0000313" key="3">
    <source>
        <dbReference type="EMBL" id="RKM98734.1"/>
    </source>
</evidence>
<keyword evidence="4" id="KW-1185">Reference proteome</keyword>
<dbReference type="Pfam" id="PF03779">
    <property type="entry name" value="SPW"/>
    <property type="match status" value="1"/>
</dbReference>